<comment type="caution">
    <text evidence="3">The sequence shown here is derived from an EMBL/GenBank/DDBJ whole genome shotgun (WGS) entry which is preliminary data.</text>
</comment>
<gene>
    <name evidence="3" type="ORF">DMC30DRAFT_417228</name>
</gene>
<protein>
    <submittedName>
        <fullName evidence="3">Uncharacterized protein</fullName>
    </submittedName>
</protein>
<accession>A0A5C5FU38</accession>
<organism evidence="3 4">
    <name type="scientific">Rhodotorula diobovata</name>
    <dbReference type="NCBI Taxonomy" id="5288"/>
    <lineage>
        <taxon>Eukaryota</taxon>
        <taxon>Fungi</taxon>
        <taxon>Dikarya</taxon>
        <taxon>Basidiomycota</taxon>
        <taxon>Pucciniomycotina</taxon>
        <taxon>Microbotryomycetes</taxon>
        <taxon>Sporidiobolales</taxon>
        <taxon>Sporidiobolaceae</taxon>
        <taxon>Rhodotorula</taxon>
    </lineage>
</organism>
<evidence type="ECO:0000313" key="4">
    <source>
        <dbReference type="Proteomes" id="UP000311382"/>
    </source>
</evidence>
<dbReference type="Proteomes" id="UP000311382">
    <property type="component" value="Unassembled WGS sequence"/>
</dbReference>
<evidence type="ECO:0000256" key="2">
    <source>
        <dbReference type="SAM" id="MobiDB-lite"/>
    </source>
</evidence>
<feature type="compositionally biased region" description="Gly residues" evidence="2">
    <location>
        <begin position="371"/>
        <end position="380"/>
    </location>
</feature>
<evidence type="ECO:0000256" key="1">
    <source>
        <dbReference type="SAM" id="Coils"/>
    </source>
</evidence>
<name>A0A5C5FU38_9BASI</name>
<evidence type="ECO:0000313" key="3">
    <source>
        <dbReference type="EMBL" id="TNY20185.1"/>
    </source>
</evidence>
<feature type="region of interest" description="Disordered" evidence="2">
    <location>
        <begin position="353"/>
        <end position="402"/>
    </location>
</feature>
<keyword evidence="4" id="KW-1185">Reference proteome</keyword>
<sequence length="402" mass="42366">MADPLQAAAASPSGSKDSLAAALSTNALLRNQLAQSRTRLEQRKRHRALADERTAGDLSPEGIRTRERDLVRRLESLRAQLANEQEQAVLGDCAKRALDHSHLVATHLLSLSPEVAPSPSQAALSALLARRDALALQLLSLTDSLRALASERAQLRRQFLRLNRQNAALVASLRATTHTFEDPVVRNAALKALPAPLAEYYTRLMSTELPLARAQCATLRGVLSRLVAECAPGPIPAAAGEERLSASGSLEPSRTLAERAARVEDELLAEGARAPGPAPGQAGASPVAAPWTRERTWDVLLLAGDSAGLVDDVSPIGRGALEQGEREVVPPPAPGWEARQVLPPALIERVEAWERGERRGGARTTPLRRGAGAGGGGGGTPRRSGGARRSSAGKGRGGRTGG</sequence>
<dbReference type="EMBL" id="SOZI01000074">
    <property type="protein sequence ID" value="TNY20185.1"/>
    <property type="molecule type" value="Genomic_DNA"/>
</dbReference>
<feature type="compositionally biased region" description="Low complexity" evidence="2">
    <location>
        <begin position="381"/>
        <end position="393"/>
    </location>
</feature>
<feature type="coiled-coil region" evidence="1">
    <location>
        <begin position="138"/>
        <end position="165"/>
    </location>
</feature>
<reference evidence="3 4" key="1">
    <citation type="submission" date="2019-03" db="EMBL/GenBank/DDBJ databases">
        <title>Rhodosporidium diobovatum UCD-FST 08-225 genome sequencing, assembly, and annotation.</title>
        <authorList>
            <person name="Fakankun I.U."/>
            <person name="Fristensky B."/>
            <person name="Levin D.B."/>
        </authorList>
    </citation>
    <scope>NUCLEOTIDE SEQUENCE [LARGE SCALE GENOMIC DNA]</scope>
    <source>
        <strain evidence="3 4">UCD-FST 08-225</strain>
    </source>
</reference>
<proteinExistence type="predicted"/>
<dbReference type="AlphaFoldDB" id="A0A5C5FU38"/>
<feature type="region of interest" description="Disordered" evidence="2">
    <location>
        <begin position="238"/>
        <end position="257"/>
    </location>
</feature>
<feature type="region of interest" description="Disordered" evidence="2">
    <location>
        <begin position="36"/>
        <end position="56"/>
    </location>
</feature>
<keyword evidence="1" id="KW-0175">Coiled coil</keyword>